<sequence>MVKYDGRFHADVTCWDAWGAEELFTVEADAVQVRLTSPAGSRVGLTPNAARELADAIRFSIATTIRQRRAAAFPRPRPEGAPAPDTPPG</sequence>
<proteinExistence type="predicted"/>
<feature type="region of interest" description="Disordered" evidence="1">
    <location>
        <begin position="68"/>
        <end position="89"/>
    </location>
</feature>
<feature type="compositionally biased region" description="Pro residues" evidence="1">
    <location>
        <begin position="79"/>
        <end position="89"/>
    </location>
</feature>
<dbReference type="Proteomes" id="UP000791080">
    <property type="component" value="Unassembled WGS sequence"/>
</dbReference>
<protein>
    <submittedName>
        <fullName evidence="2">Uncharacterized protein</fullName>
    </submittedName>
</protein>
<reference evidence="2 3" key="1">
    <citation type="submission" date="2013-07" db="EMBL/GenBank/DDBJ databases">
        <authorList>
            <consortium name="DOE Joint Genome Institute"/>
            <person name="Reeve W."/>
            <person name="Huntemann M."/>
            <person name="Han J."/>
            <person name="Chen A."/>
            <person name="Kyrpides N."/>
            <person name="Mavromatis K."/>
            <person name="Markowitz V."/>
            <person name="Palaniappan K."/>
            <person name="Ivanova N."/>
            <person name="Schaumberg A."/>
            <person name="Pati A."/>
            <person name="Liolios K."/>
            <person name="Nordberg H.P."/>
            <person name="Cantor M.N."/>
            <person name="Hua S.X."/>
            <person name="Woyke T."/>
        </authorList>
    </citation>
    <scope>NUCLEOTIDE SEQUENCE [LARGE SCALE GENOMIC DNA]</scope>
    <source>
        <strain evidence="2 3">DSM 43889</strain>
    </source>
</reference>
<dbReference type="EMBL" id="AUBJ02000001">
    <property type="protein sequence ID" value="MCP2332947.1"/>
    <property type="molecule type" value="Genomic_DNA"/>
</dbReference>
<evidence type="ECO:0000313" key="2">
    <source>
        <dbReference type="EMBL" id="MCP2332947.1"/>
    </source>
</evidence>
<keyword evidence="3" id="KW-1185">Reference proteome</keyword>
<evidence type="ECO:0000313" key="3">
    <source>
        <dbReference type="Proteomes" id="UP000791080"/>
    </source>
</evidence>
<gene>
    <name evidence="2" type="ORF">G443_003217</name>
</gene>
<evidence type="ECO:0000256" key="1">
    <source>
        <dbReference type="SAM" id="MobiDB-lite"/>
    </source>
</evidence>
<reference evidence="2 3" key="2">
    <citation type="submission" date="2022-06" db="EMBL/GenBank/DDBJ databases">
        <title>Genomic Encyclopedia of Type Strains, Phase I: the one thousand microbial genomes (KMG-I) project.</title>
        <authorList>
            <person name="Kyrpides N."/>
        </authorList>
    </citation>
    <scope>NUCLEOTIDE SEQUENCE [LARGE SCALE GENOMIC DNA]</scope>
    <source>
        <strain evidence="2 3">DSM 43889</strain>
    </source>
</reference>
<comment type="caution">
    <text evidence="2">The sequence shown here is derived from an EMBL/GenBank/DDBJ whole genome shotgun (WGS) entry which is preliminary data.</text>
</comment>
<accession>A0ABT1JKC1</accession>
<organism evidence="2 3">
    <name type="scientific">Actinoalloteichus caeruleus DSM 43889</name>
    <dbReference type="NCBI Taxonomy" id="1120930"/>
    <lineage>
        <taxon>Bacteria</taxon>
        <taxon>Bacillati</taxon>
        <taxon>Actinomycetota</taxon>
        <taxon>Actinomycetes</taxon>
        <taxon>Pseudonocardiales</taxon>
        <taxon>Pseudonocardiaceae</taxon>
        <taxon>Actinoalloteichus</taxon>
        <taxon>Actinoalloteichus cyanogriseus</taxon>
    </lineage>
</organism>
<name>A0ABT1JKC1_ACTCY</name>